<keyword evidence="1" id="KW-0472">Membrane</keyword>
<dbReference type="EMBL" id="CAXJRC010000019">
    <property type="protein sequence ID" value="CAL2106670.1"/>
    <property type="molecule type" value="Genomic_DNA"/>
</dbReference>
<keyword evidence="3" id="KW-1185">Reference proteome</keyword>
<reference evidence="2 3" key="1">
    <citation type="submission" date="2024-05" db="EMBL/GenBank/DDBJ databases">
        <authorList>
            <person name="Duchaud E."/>
        </authorList>
    </citation>
    <scope>NUCLEOTIDE SEQUENCE [LARGE SCALE GENOMIC DNA]</scope>
    <source>
        <strain evidence="2">Ena-SAMPLE-TAB-13-05-2024-13:56:06:370-140305</strain>
    </source>
</reference>
<dbReference type="RefSeq" id="WP_348738414.1">
    <property type="nucleotide sequence ID" value="NZ_CAXJRC010000019.1"/>
</dbReference>
<comment type="caution">
    <text evidence="2">The sequence shown here is derived from an EMBL/GenBank/DDBJ whole genome shotgun (WGS) entry which is preliminary data.</text>
</comment>
<accession>A0ABM9PLT4</accession>
<keyword evidence="1" id="KW-0812">Transmembrane</keyword>
<proteinExistence type="predicted"/>
<evidence type="ECO:0000256" key="1">
    <source>
        <dbReference type="SAM" id="Phobius"/>
    </source>
</evidence>
<sequence>MENKEKKIQDFKNMDSKELQIEILLTLRELVDKTEKVRRNTSILVFFIVVLPILVVLFIKINKYGFGV</sequence>
<evidence type="ECO:0000313" key="2">
    <source>
        <dbReference type="EMBL" id="CAL2106670.1"/>
    </source>
</evidence>
<evidence type="ECO:0000313" key="3">
    <source>
        <dbReference type="Proteomes" id="UP001497602"/>
    </source>
</evidence>
<organism evidence="2 3">
    <name type="scientific">Tenacibaculum vairaonense</name>
    <dbReference type="NCBI Taxonomy" id="3137860"/>
    <lineage>
        <taxon>Bacteria</taxon>
        <taxon>Pseudomonadati</taxon>
        <taxon>Bacteroidota</taxon>
        <taxon>Flavobacteriia</taxon>
        <taxon>Flavobacteriales</taxon>
        <taxon>Flavobacteriaceae</taxon>
        <taxon>Tenacibaculum</taxon>
    </lineage>
</organism>
<gene>
    <name evidence="2" type="ORF">T190115A13A_270027</name>
</gene>
<protein>
    <submittedName>
        <fullName evidence="2">Uncharacterized protein</fullName>
    </submittedName>
</protein>
<feature type="transmembrane region" description="Helical" evidence="1">
    <location>
        <begin position="43"/>
        <end position="61"/>
    </location>
</feature>
<keyword evidence="1" id="KW-1133">Transmembrane helix</keyword>
<dbReference type="Proteomes" id="UP001497602">
    <property type="component" value="Unassembled WGS sequence"/>
</dbReference>
<name>A0ABM9PLT4_9FLAO</name>